<dbReference type="InParanoid" id="A0A401GFK1"/>
<dbReference type="RefSeq" id="XP_027611879.1">
    <property type="nucleotide sequence ID" value="XM_027756078.1"/>
</dbReference>
<feature type="region of interest" description="Disordered" evidence="1">
    <location>
        <begin position="54"/>
        <end position="102"/>
    </location>
</feature>
<evidence type="ECO:0000256" key="1">
    <source>
        <dbReference type="SAM" id="MobiDB-lite"/>
    </source>
</evidence>
<dbReference type="GeneID" id="38777883"/>
<name>A0A401GFK1_9APHY</name>
<sequence length="102" mass="10973">MEEFRKSKISKAEASIQLLEAISYHDTAPEEEAAKRSAYAVYLAELDEIESAQREAGDRGAIQAPGPSENSAQILASSEALEPSSAVGDKRKRDASDDSDSE</sequence>
<feature type="compositionally biased region" description="Low complexity" evidence="1">
    <location>
        <begin position="75"/>
        <end position="86"/>
    </location>
</feature>
<keyword evidence="3" id="KW-1185">Reference proteome</keyword>
<evidence type="ECO:0000313" key="3">
    <source>
        <dbReference type="Proteomes" id="UP000287166"/>
    </source>
</evidence>
<proteinExistence type="predicted"/>
<dbReference type="Proteomes" id="UP000287166">
    <property type="component" value="Unassembled WGS sequence"/>
</dbReference>
<evidence type="ECO:0000313" key="2">
    <source>
        <dbReference type="EMBL" id="GBE80966.1"/>
    </source>
</evidence>
<comment type="caution">
    <text evidence="2">The sequence shown here is derived from an EMBL/GenBank/DDBJ whole genome shotgun (WGS) entry which is preliminary data.</text>
</comment>
<dbReference type="AlphaFoldDB" id="A0A401GFK1"/>
<dbReference type="EMBL" id="BFAD01000003">
    <property type="protein sequence ID" value="GBE80966.1"/>
    <property type="molecule type" value="Genomic_DNA"/>
</dbReference>
<organism evidence="2 3">
    <name type="scientific">Sparassis crispa</name>
    <dbReference type="NCBI Taxonomy" id="139825"/>
    <lineage>
        <taxon>Eukaryota</taxon>
        <taxon>Fungi</taxon>
        <taxon>Dikarya</taxon>
        <taxon>Basidiomycota</taxon>
        <taxon>Agaricomycotina</taxon>
        <taxon>Agaricomycetes</taxon>
        <taxon>Polyporales</taxon>
        <taxon>Sparassidaceae</taxon>
        <taxon>Sparassis</taxon>
    </lineage>
</organism>
<protein>
    <submittedName>
        <fullName evidence="2">Uncharacterized protein</fullName>
    </submittedName>
</protein>
<reference evidence="2 3" key="1">
    <citation type="journal article" date="2018" name="Sci. Rep.">
        <title>Genome sequence of the cauliflower mushroom Sparassis crispa (Hanabiratake) and its association with beneficial usage.</title>
        <authorList>
            <person name="Kiyama R."/>
            <person name="Furutani Y."/>
            <person name="Kawaguchi K."/>
            <person name="Nakanishi T."/>
        </authorList>
    </citation>
    <scope>NUCLEOTIDE SEQUENCE [LARGE SCALE GENOMIC DNA]</scope>
</reference>
<accession>A0A401GFK1</accession>
<dbReference type="OrthoDB" id="2815373at2759"/>
<gene>
    <name evidence="2" type="ORF">SCP_0306890</name>
</gene>